<keyword evidence="8" id="KW-1185">Reference proteome</keyword>
<evidence type="ECO:0000256" key="4">
    <source>
        <dbReference type="PROSITE-ProRule" id="PRU00175"/>
    </source>
</evidence>
<gene>
    <name evidence="7" type="ORF">GBAR_LOCUS28005</name>
</gene>
<dbReference type="AlphaFoldDB" id="A0AA35TNW7"/>
<dbReference type="Proteomes" id="UP001174909">
    <property type="component" value="Unassembled WGS sequence"/>
</dbReference>
<dbReference type="Pfam" id="PF13923">
    <property type="entry name" value="zf-C3HC4_2"/>
    <property type="match status" value="1"/>
</dbReference>
<reference evidence="7" key="1">
    <citation type="submission" date="2023-03" db="EMBL/GenBank/DDBJ databases">
        <authorList>
            <person name="Steffen K."/>
            <person name="Cardenas P."/>
        </authorList>
    </citation>
    <scope>NUCLEOTIDE SEQUENCE</scope>
</reference>
<sequence length="426" mass="48393">MHGHFRRGAVLESLGRWEESLAAYFLCLHFSSGSTDVTPIICQIIDRHLPDRNCTSFSFELTSRVVEICRSRLAADCSSTTDFSEEEKDDKIPHHLLDQSDFECILCTGLLDKPVTVACGHSFCQHCLSRSFDHTPFCPVCRSPLAEGFVQYARMSGKMNVDELLERVLHKHFRAACEEKRRQKEAERAHKLMVGVSESEELPVFVCTMAFPSLPCPLHVFEPQYRLMLRRCVESGGRRFGMCYPIDGGSFSSYGTVLYINTVEHTADGRSLITTTGEKRFEVLHRSTCDGYNTGMVRFIEDEPVTNPWEIVSLRSLQEEVFDHAKQWLEALPVYARLLLTQTVCCPLPGIDPHPENCPSGPMWVWWYVNALPTNPQRKIAFLKLTSLRERLLMLKDSLHLPIPTVSANGYDSREVHSGHQLTATH</sequence>
<evidence type="ECO:0000313" key="7">
    <source>
        <dbReference type="EMBL" id="CAI8051108.1"/>
    </source>
</evidence>
<evidence type="ECO:0000256" key="2">
    <source>
        <dbReference type="ARBA" id="ARBA00022771"/>
    </source>
</evidence>
<dbReference type="SMART" id="SM00184">
    <property type="entry name" value="RING"/>
    <property type="match status" value="1"/>
</dbReference>
<dbReference type="Pfam" id="PF02190">
    <property type="entry name" value="LON_substr_bdg"/>
    <property type="match status" value="1"/>
</dbReference>
<dbReference type="Gene3D" id="3.30.40.10">
    <property type="entry name" value="Zinc/RING finger domain, C3HC4 (zinc finger)"/>
    <property type="match status" value="1"/>
</dbReference>
<evidence type="ECO:0000259" key="6">
    <source>
        <dbReference type="PROSITE" id="PS51787"/>
    </source>
</evidence>
<accession>A0AA35TNW7</accession>
<dbReference type="InterPro" id="IPR046336">
    <property type="entry name" value="Lon_prtase_N_sf"/>
</dbReference>
<dbReference type="InterPro" id="IPR013083">
    <property type="entry name" value="Znf_RING/FYVE/PHD"/>
</dbReference>
<dbReference type="SMART" id="SM00464">
    <property type="entry name" value="LON"/>
    <property type="match status" value="1"/>
</dbReference>
<dbReference type="PROSITE" id="PS00518">
    <property type="entry name" value="ZF_RING_1"/>
    <property type="match status" value="1"/>
</dbReference>
<name>A0AA35TNW7_GEOBA</name>
<dbReference type="PANTHER" id="PTHR23327:SF42">
    <property type="entry name" value="LON PEPTIDASE N-TERMINAL DOMAIN AND RING FINGER PROTEIN C14F5.10C"/>
    <property type="match status" value="1"/>
</dbReference>
<dbReference type="GO" id="GO:0008270">
    <property type="term" value="F:zinc ion binding"/>
    <property type="evidence" value="ECO:0007669"/>
    <property type="project" value="UniProtKB-KW"/>
</dbReference>
<organism evidence="7 8">
    <name type="scientific">Geodia barretti</name>
    <name type="common">Barrett's horny sponge</name>
    <dbReference type="NCBI Taxonomy" id="519541"/>
    <lineage>
        <taxon>Eukaryota</taxon>
        <taxon>Metazoa</taxon>
        <taxon>Porifera</taxon>
        <taxon>Demospongiae</taxon>
        <taxon>Heteroscleromorpha</taxon>
        <taxon>Tetractinellida</taxon>
        <taxon>Astrophorina</taxon>
        <taxon>Geodiidae</taxon>
        <taxon>Geodia</taxon>
    </lineage>
</organism>
<dbReference type="CDD" id="cd16514">
    <property type="entry name" value="RING-HC_LONFs_rpt2"/>
    <property type="match status" value="1"/>
</dbReference>
<dbReference type="EMBL" id="CASHTH010003903">
    <property type="protein sequence ID" value="CAI8051108.1"/>
    <property type="molecule type" value="Genomic_DNA"/>
</dbReference>
<dbReference type="Gene3D" id="2.30.130.40">
    <property type="entry name" value="LON domain-like"/>
    <property type="match status" value="1"/>
</dbReference>
<dbReference type="InterPro" id="IPR017907">
    <property type="entry name" value="Znf_RING_CS"/>
</dbReference>
<feature type="domain" description="Lon N-terminal" evidence="6">
    <location>
        <begin position="199"/>
        <end position="403"/>
    </location>
</feature>
<evidence type="ECO:0000256" key="3">
    <source>
        <dbReference type="ARBA" id="ARBA00022833"/>
    </source>
</evidence>
<keyword evidence="3" id="KW-0862">Zinc</keyword>
<dbReference type="PROSITE" id="PS50089">
    <property type="entry name" value="ZF_RING_2"/>
    <property type="match status" value="1"/>
</dbReference>
<evidence type="ECO:0000313" key="8">
    <source>
        <dbReference type="Proteomes" id="UP001174909"/>
    </source>
</evidence>
<keyword evidence="2 4" id="KW-0863">Zinc-finger</keyword>
<proteinExistence type="predicted"/>
<protein>
    <submittedName>
        <fullName evidence="7">LON peptidase N-terminal domain and RING finger protein 1</fullName>
    </submittedName>
</protein>
<dbReference type="SUPFAM" id="SSF88697">
    <property type="entry name" value="PUA domain-like"/>
    <property type="match status" value="1"/>
</dbReference>
<dbReference type="InterPro" id="IPR001841">
    <property type="entry name" value="Znf_RING"/>
</dbReference>
<dbReference type="PANTHER" id="PTHR23327">
    <property type="entry name" value="RING FINGER PROTEIN 127"/>
    <property type="match status" value="1"/>
</dbReference>
<keyword evidence="1" id="KW-0479">Metal-binding</keyword>
<comment type="caution">
    <text evidence="7">The sequence shown here is derived from an EMBL/GenBank/DDBJ whole genome shotgun (WGS) entry which is preliminary data.</text>
</comment>
<evidence type="ECO:0000259" key="5">
    <source>
        <dbReference type="PROSITE" id="PS50089"/>
    </source>
</evidence>
<dbReference type="GO" id="GO:0061630">
    <property type="term" value="F:ubiquitin protein ligase activity"/>
    <property type="evidence" value="ECO:0007669"/>
    <property type="project" value="TreeGrafter"/>
</dbReference>
<dbReference type="InterPro" id="IPR015947">
    <property type="entry name" value="PUA-like_sf"/>
</dbReference>
<dbReference type="PROSITE" id="PS51787">
    <property type="entry name" value="LON_N"/>
    <property type="match status" value="1"/>
</dbReference>
<dbReference type="SUPFAM" id="SSF57850">
    <property type="entry name" value="RING/U-box"/>
    <property type="match status" value="1"/>
</dbReference>
<evidence type="ECO:0000256" key="1">
    <source>
        <dbReference type="ARBA" id="ARBA00022723"/>
    </source>
</evidence>
<feature type="domain" description="RING-type" evidence="5">
    <location>
        <begin position="104"/>
        <end position="142"/>
    </location>
</feature>
<dbReference type="InterPro" id="IPR003111">
    <property type="entry name" value="Lon_prtase_N"/>
</dbReference>